<dbReference type="InterPro" id="IPR038081">
    <property type="entry name" value="CalX-like_sf"/>
</dbReference>
<evidence type="ECO:0000256" key="15">
    <source>
        <dbReference type="ARBA" id="ARBA00023065"/>
    </source>
</evidence>
<evidence type="ECO:0000256" key="21">
    <source>
        <dbReference type="SAM" id="Phobius"/>
    </source>
</evidence>
<keyword evidence="16 21" id="KW-0472">Membrane</keyword>
<evidence type="ECO:0000256" key="9">
    <source>
        <dbReference type="ARBA" id="ARBA00022729"/>
    </source>
</evidence>
<keyword evidence="14" id="KW-0915">Sodium</keyword>
<feature type="non-terminal residue" evidence="23">
    <location>
        <position position="1"/>
    </location>
</feature>
<evidence type="ECO:0000256" key="11">
    <source>
        <dbReference type="ARBA" id="ARBA00022837"/>
    </source>
</evidence>
<gene>
    <name evidence="23" type="ORF">Ocin01_13655</name>
</gene>
<keyword evidence="15" id="KW-0406">Ion transport</keyword>
<evidence type="ECO:0000313" key="23">
    <source>
        <dbReference type="EMBL" id="ODM93025.1"/>
    </source>
</evidence>
<feature type="transmembrane region" description="Helical" evidence="21">
    <location>
        <begin position="909"/>
        <end position="929"/>
    </location>
</feature>
<evidence type="ECO:0000256" key="7">
    <source>
        <dbReference type="ARBA" id="ARBA00022692"/>
    </source>
</evidence>
<keyword evidence="17" id="KW-0325">Glycoprotein</keyword>
<dbReference type="GO" id="GO:0098794">
    <property type="term" value="C:postsynapse"/>
    <property type="evidence" value="ECO:0007669"/>
    <property type="project" value="TreeGrafter"/>
</dbReference>
<evidence type="ECO:0000256" key="17">
    <source>
        <dbReference type="ARBA" id="ARBA00023180"/>
    </source>
</evidence>
<dbReference type="OMA" id="PEDKHQK"/>
<dbReference type="Pfam" id="PF03160">
    <property type="entry name" value="Calx-beta"/>
    <property type="match status" value="2"/>
</dbReference>
<keyword evidence="12" id="KW-0112">Calmodulin-binding</keyword>
<keyword evidence="10" id="KW-0677">Repeat</keyword>
<comment type="similarity">
    <text evidence="2">Belongs to the Ca(2+):cation antiporter (CaCA) (TC 2.A.19) family. SLC8 subfamily.</text>
</comment>
<feature type="transmembrane region" description="Helical" evidence="21">
    <location>
        <begin position="737"/>
        <end position="758"/>
    </location>
</feature>
<feature type="transmembrane region" description="Helical" evidence="21">
    <location>
        <begin position="789"/>
        <end position="811"/>
    </location>
</feature>
<dbReference type="OrthoDB" id="418484at2759"/>
<evidence type="ECO:0000259" key="22">
    <source>
        <dbReference type="SMART" id="SM00237"/>
    </source>
</evidence>
<dbReference type="Gene3D" id="2.60.40.2030">
    <property type="match status" value="2"/>
</dbReference>
<dbReference type="STRING" id="48709.A0A1D2MJI3"/>
<evidence type="ECO:0000256" key="4">
    <source>
        <dbReference type="ARBA" id="ARBA00022449"/>
    </source>
</evidence>
<evidence type="ECO:0000256" key="14">
    <source>
        <dbReference type="ARBA" id="ARBA00023053"/>
    </source>
</evidence>
<feature type="transmembrane region" description="Helical" evidence="21">
    <location>
        <begin position="864"/>
        <end position="882"/>
    </location>
</feature>
<dbReference type="PANTHER" id="PTHR11878">
    <property type="entry name" value="SODIUM/CALCIUM EXCHANGER"/>
    <property type="match status" value="1"/>
</dbReference>
<dbReference type="SMART" id="SM00237">
    <property type="entry name" value="Calx_beta"/>
    <property type="match status" value="2"/>
</dbReference>
<keyword evidence="6" id="KW-0109">Calcium transport</keyword>
<feature type="transmembrane region" description="Helical" evidence="21">
    <location>
        <begin position="950"/>
        <end position="967"/>
    </location>
</feature>
<feature type="domain" description="Calx-beta" evidence="22">
    <location>
        <begin position="394"/>
        <end position="491"/>
    </location>
</feature>
<keyword evidence="7 21" id="KW-0812">Transmembrane</keyword>
<dbReference type="InterPro" id="IPR004837">
    <property type="entry name" value="NaCa_Exmemb"/>
</dbReference>
<sequence>LGKMSIGLKMGLSSSSVRWLLGDGKMIVLLVGFLVACCLPSSVSAEGSGNGMNGNETDELPKCEPGLLFPVWEPQDDLSFGDRFARGLAYFLAMLYMFIGVSIISDRFMASIEVITSKEKEVRVKRPNGEIQIVVVRVWNETVANLTLMALGSSAPEILLSIIEIYAKDYESGDLGPGTIVGSAAFNLLVIIAICVYVIPNDEVRRIKHLRVFFVTATWSVFAYLWLLVILKVTSPGVVDLWEGIVTFLFFPATVLTAYLADRRIYKFVTKQFRIGRGGMIVETEGTEMKSNLESGLRVFEEEGASEEIREFEQSRRDYITMLRELRKKNPNIDADQLETMAREEILNKGPKSRAFYRMQATRKLVGGQNLMKKMQEKAASDANIDQAGKEPKERKEDDHITKVFFDPGHYTVLENVGQFKVTVVRDGGDLNLTVLVDYKTEDGTASGDQDYVSAAGTVTFAPGETTQTIQLEVIDDDVFEEDEHFYVRLTNARFSPTDTLTQMNGSAGQPPKFPEVQLSPPFLATVIILDDDHCGVFNLDKKDIETVESIGTYDVKVSRWSGARGRVVVPYETEEGTAKPGKDYVHVEDELIFENNDTEKYIQIQILEEDSYEKDEKDESQLTEDEKIAIQGLPKLGSDDRCQIRVKESKEFKNTVDKLLQRANASMLVGTSSWKEQFIEAITVSAGEEDGGDEDEEGGEAEEKVPSCGDYVMHFLTIFWKIIFACVPPTDIAGGYVAFVVSIIGIGLLTAVIGDLASHLGCTIGLKDSVTAIAFVALGTSIPDIMDGYVTFVISILMIGCLTAVIGDLASHLGCTVGLKDSVTAIAFVALGTSVPDTFASKVAAIQDEFADASVGNVTGSNAVNVFLGIGIAWSIAAFYHEYLHNLDGCVDRPGYVCGKFNVDPGSLAYSVFLFCSCAGVAIFVMLLRRLPQLGGGELGGPPKFKYPTSILFFCLWLFYVTMSSLEAYGHCYYSVNIIHDDDDV</sequence>
<evidence type="ECO:0000256" key="13">
    <source>
        <dbReference type="ARBA" id="ARBA00022989"/>
    </source>
</evidence>
<keyword evidence="13 21" id="KW-1133">Transmembrane helix</keyword>
<evidence type="ECO:0000256" key="1">
    <source>
        <dbReference type="ARBA" id="ARBA00004651"/>
    </source>
</evidence>
<feature type="transmembrane region" description="Helical" evidence="21">
    <location>
        <begin position="212"/>
        <end position="229"/>
    </location>
</feature>
<dbReference type="NCBIfam" id="TIGR00845">
    <property type="entry name" value="caca"/>
    <property type="match status" value="1"/>
</dbReference>
<feature type="transmembrane region" description="Helical" evidence="21">
    <location>
        <begin position="88"/>
        <end position="110"/>
    </location>
</feature>
<keyword evidence="8" id="KW-0479">Metal-binding</keyword>
<evidence type="ECO:0000256" key="16">
    <source>
        <dbReference type="ARBA" id="ARBA00023136"/>
    </source>
</evidence>
<dbReference type="Gene3D" id="1.20.1420.30">
    <property type="entry name" value="NCX, central ion-binding region"/>
    <property type="match status" value="2"/>
</dbReference>
<dbReference type="GO" id="GO:0098703">
    <property type="term" value="P:calcium ion import across plasma membrane"/>
    <property type="evidence" value="ECO:0007669"/>
    <property type="project" value="TreeGrafter"/>
</dbReference>
<keyword evidence="4" id="KW-0050">Antiport</keyword>
<keyword evidence="11" id="KW-0106">Calcium</keyword>
<feature type="transmembrane region" description="Helical" evidence="21">
    <location>
        <begin position="179"/>
        <end position="200"/>
    </location>
</feature>
<dbReference type="EMBL" id="LJIJ01001095">
    <property type="protein sequence ID" value="ODM93025.1"/>
    <property type="molecule type" value="Genomic_DNA"/>
</dbReference>
<feature type="transmembrane region" description="Helical" evidence="21">
    <location>
        <begin position="241"/>
        <end position="261"/>
    </location>
</feature>
<dbReference type="InterPro" id="IPR032452">
    <property type="entry name" value="Na_Ca_Ex_C-exten"/>
</dbReference>
<keyword evidence="24" id="KW-1185">Reference proteome</keyword>
<accession>A0A1D2MJI3</accession>
<dbReference type="GO" id="GO:0005432">
    <property type="term" value="F:calcium:sodium antiporter activity"/>
    <property type="evidence" value="ECO:0007669"/>
    <property type="project" value="InterPro"/>
</dbReference>
<feature type="transmembrane region" description="Helical" evidence="21">
    <location>
        <begin position="146"/>
        <end position="167"/>
    </location>
</feature>
<dbReference type="GO" id="GO:0030424">
    <property type="term" value="C:axon"/>
    <property type="evidence" value="ECO:0007669"/>
    <property type="project" value="TreeGrafter"/>
</dbReference>
<evidence type="ECO:0000256" key="18">
    <source>
        <dbReference type="ARBA" id="ARBA00023201"/>
    </source>
</evidence>
<keyword evidence="9" id="KW-0732">Signal</keyword>
<evidence type="ECO:0000256" key="5">
    <source>
        <dbReference type="ARBA" id="ARBA00022475"/>
    </source>
</evidence>
<evidence type="ECO:0000256" key="19">
    <source>
        <dbReference type="ARBA" id="ARBA00033667"/>
    </source>
</evidence>
<evidence type="ECO:0000313" key="24">
    <source>
        <dbReference type="Proteomes" id="UP000094527"/>
    </source>
</evidence>
<proteinExistence type="inferred from homology"/>
<dbReference type="PRINTS" id="PR01259">
    <property type="entry name" value="NACAEXCHNGR"/>
</dbReference>
<evidence type="ECO:0000256" key="6">
    <source>
        <dbReference type="ARBA" id="ARBA00022568"/>
    </source>
</evidence>
<dbReference type="Pfam" id="PF16494">
    <property type="entry name" value="Na_Ca_ex_C"/>
    <property type="match status" value="1"/>
</dbReference>
<dbReference type="PANTHER" id="PTHR11878:SF65">
    <property type="entry name" value="NA_CA-EXCHANGE PROTEIN, ISOFORM G"/>
    <property type="match status" value="1"/>
</dbReference>
<comment type="catalytic activity">
    <reaction evidence="19">
        <text>Ca(2+)(in) + 3 Na(+)(out) = Ca(2+)(out) + 3 Na(+)(in)</text>
        <dbReference type="Rhea" id="RHEA:69955"/>
        <dbReference type="ChEBI" id="CHEBI:29101"/>
        <dbReference type="ChEBI" id="CHEBI:29108"/>
    </reaction>
</comment>
<dbReference type="GO" id="GO:0046872">
    <property type="term" value="F:metal ion binding"/>
    <property type="evidence" value="ECO:0007669"/>
    <property type="project" value="UniProtKB-KW"/>
</dbReference>
<name>A0A1D2MJI3_ORCCI</name>
<protein>
    <submittedName>
        <fullName evidence="23">Sodium/calcium exchanger 2</fullName>
    </submittedName>
</protein>
<keyword evidence="5" id="KW-1003">Cell membrane</keyword>
<dbReference type="Pfam" id="PF01699">
    <property type="entry name" value="Na_Ca_ex"/>
    <property type="match status" value="3"/>
</dbReference>
<evidence type="ECO:0000256" key="3">
    <source>
        <dbReference type="ARBA" id="ARBA00022448"/>
    </source>
</evidence>
<organism evidence="23 24">
    <name type="scientific">Orchesella cincta</name>
    <name type="common">Springtail</name>
    <name type="synonym">Podura cincta</name>
    <dbReference type="NCBI Taxonomy" id="48709"/>
    <lineage>
        <taxon>Eukaryota</taxon>
        <taxon>Metazoa</taxon>
        <taxon>Ecdysozoa</taxon>
        <taxon>Arthropoda</taxon>
        <taxon>Hexapoda</taxon>
        <taxon>Collembola</taxon>
        <taxon>Entomobryomorpha</taxon>
        <taxon>Entomobryoidea</taxon>
        <taxon>Orchesellidae</taxon>
        <taxon>Orchesellinae</taxon>
        <taxon>Orchesella</taxon>
    </lineage>
</organism>
<dbReference type="Proteomes" id="UP000094527">
    <property type="component" value="Unassembled WGS sequence"/>
</dbReference>
<feature type="region of interest" description="Disordered" evidence="20">
    <location>
        <begin position="376"/>
        <end position="397"/>
    </location>
</feature>
<dbReference type="GO" id="GO:0007154">
    <property type="term" value="P:cell communication"/>
    <property type="evidence" value="ECO:0007669"/>
    <property type="project" value="InterPro"/>
</dbReference>
<dbReference type="InterPro" id="IPR003644">
    <property type="entry name" value="Calx_beta"/>
</dbReference>
<dbReference type="GO" id="GO:0042383">
    <property type="term" value="C:sarcolemma"/>
    <property type="evidence" value="ECO:0007669"/>
    <property type="project" value="TreeGrafter"/>
</dbReference>
<dbReference type="InterPro" id="IPR044880">
    <property type="entry name" value="NCX_ion-bd_dom_sf"/>
</dbReference>
<comment type="subcellular location">
    <subcellularLocation>
        <location evidence="1">Cell membrane</location>
        <topology evidence="1">Multi-pass membrane protein</topology>
    </subcellularLocation>
</comment>
<dbReference type="SUPFAM" id="SSF141072">
    <property type="entry name" value="CalX-like"/>
    <property type="match status" value="2"/>
</dbReference>
<keyword evidence="3" id="KW-0813">Transport</keyword>
<dbReference type="AlphaFoldDB" id="A0A1D2MJI3"/>
<feature type="compositionally biased region" description="Basic and acidic residues" evidence="20">
    <location>
        <begin position="388"/>
        <end position="397"/>
    </location>
</feature>
<evidence type="ECO:0000256" key="8">
    <source>
        <dbReference type="ARBA" id="ARBA00022723"/>
    </source>
</evidence>
<dbReference type="GO" id="GO:0005516">
    <property type="term" value="F:calmodulin binding"/>
    <property type="evidence" value="ECO:0007669"/>
    <property type="project" value="UniProtKB-KW"/>
</dbReference>
<keyword evidence="18" id="KW-0739">Sodium transport</keyword>
<evidence type="ECO:0000256" key="20">
    <source>
        <dbReference type="SAM" id="MobiDB-lite"/>
    </source>
</evidence>
<reference evidence="23 24" key="1">
    <citation type="journal article" date="2016" name="Genome Biol. Evol.">
        <title>Gene Family Evolution Reflects Adaptation to Soil Environmental Stressors in the Genome of the Collembolan Orchesella cincta.</title>
        <authorList>
            <person name="Faddeeva-Vakhrusheva A."/>
            <person name="Derks M.F."/>
            <person name="Anvar S.Y."/>
            <person name="Agamennone V."/>
            <person name="Suring W."/>
            <person name="Smit S."/>
            <person name="van Straalen N.M."/>
            <person name="Roelofs D."/>
        </authorList>
    </citation>
    <scope>NUCLEOTIDE SEQUENCE [LARGE SCALE GENOMIC DNA]</scope>
    <source>
        <tissue evidence="23">Mixed pool</tissue>
    </source>
</reference>
<evidence type="ECO:0000256" key="12">
    <source>
        <dbReference type="ARBA" id="ARBA00022860"/>
    </source>
</evidence>
<feature type="domain" description="Calx-beta" evidence="22">
    <location>
        <begin position="525"/>
        <end position="624"/>
    </location>
</feature>
<dbReference type="InterPro" id="IPR051171">
    <property type="entry name" value="CaCA"/>
</dbReference>
<feature type="transmembrane region" description="Helical" evidence="21">
    <location>
        <begin position="765"/>
        <end position="783"/>
    </location>
</feature>
<evidence type="ECO:0000256" key="10">
    <source>
        <dbReference type="ARBA" id="ARBA00022737"/>
    </source>
</evidence>
<dbReference type="InterPro" id="IPR004836">
    <property type="entry name" value="Na_Ca_Ex"/>
</dbReference>
<evidence type="ECO:0000256" key="2">
    <source>
        <dbReference type="ARBA" id="ARBA00007489"/>
    </source>
</evidence>
<comment type="caution">
    <text evidence="23">The sequence shown here is derived from an EMBL/GenBank/DDBJ whole genome shotgun (WGS) entry which is preliminary data.</text>
</comment>